<dbReference type="Proteomes" id="UP000887116">
    <property type="component" value="Unassembled WGS sequence"/>
</dbReference>
<dbReference type="Gene3D" id="1.10.510.10">
    <property type="entry name" value="Transferase(Phosphotransferase) domain 1"/>
    <property type="match status" value="1"/>
</dbReference>
<dbReference type="OrthoDB" id="283111at2759"/>
<dbReference type="SUPFAM" id="SSF56112">
    <property type="entry name" value="Protein kinase-like (PK-like)"/>
    <property type="match status" value="1"/>
</dbReference>
<feature type="non-terminal residue" evidence="2">
    <location>
        <position position="1"/>
    </location>
</feature>
<comment type="caution">
    <text evidence="2">The sequence shown here is derived from an EMBL/GenBank/DDBJ whole genome shotgun (WGS) entry which is preliminary data.</text>
</comment>
<gene>
    <name evidence="2" type="primary">Doa_0</name>
    <name evidence="2" type="ORF">TNCT_530841</name>
</gene>
<feature type="region of interest" description="Disordered" evidence="1">
    <location>
        <begin position="46"/>
        <end position="65"/>
    </location>
</feature>
<organism evidence="2 3">
    <name type="scientific">Trichonephila clavata</name>
    <name type="common">Joro spider</name>
    <name type="synonym">Nephila clavata</name>
    <dbReference type="NCBI Taxonomy" id="2740835"/>
    <lineage>
        <taxon>Eukaryota</taxon>
        <taxon>Metazoa</taxon>
        <taxon>Ecdysozoa</taxon>
        <taxon>Arthropoda</taxon>
        <taxon>Chelicerata</taxon>
        <taxon>Arachnida</taxon>
        <taxon>Araneae</taxon>
        <taxon>Araneomorphae</taxon>
        <taxon>Entelegynae</taxon>
        <taxon>Araneoidea</taxon>
        <taxon>Nephilidae</taxon>
        <taxon>Trichonephila</taxon>
    </lineage>
</organism>
<proteinExistence type="predicted"/>
<accession>A0A8X6FXQ3</accession>
<name>A0A8X6FXQ3_TRICU</name>
<dbReference type="InterPro" id="IPR011009">
    <property type="entry name" value="Kinase-like_dom_sf"/>
</dbReference>
<protein>
    <submittedName>
        <fullName evidence="2">Uncharacterized protein</fullName>
    </submittedName>
</protein>
<evidence type="ECO:0000313" key="2">
    <source>
        <dbReference type="EMBL" id="GFQ69538.1"/>
    </source>
</evidence>
<evidence type="ECO:0000256" key="1">
    <source>
        <dbReference type="SAM" id="MobiDB-lite"/>
    </source>
</evidence>
<sequence>RYIPVDDEEHRLLYELISRMLEYEPSQRITLQEALDHPFFNKLPTEQKLHKLDQEGKERSHSLSR</sequence>
<evidence type="ECO:0000313" key="3">
    <source>
        <dbReference type="Proteomes" id="UP000887116"/>
    </source>
</evidence>
<reference evidence="2" key="1">
    <citation type="submission" date="2020-07" db="EMBL/GenBank/DDBJ databases">
        <title>Multicomponent nature underlies the extraordinary mechanical properties of spider dragline silk.</title>
        <authorList>
            <person name="Kono N."/>
            <person name="Nakamura H."/>
            <person name="Mori M."/>
            <person name="Yoshida Y."/>
            <person name="Ohtoshi R."/>
            <person name="Malay A.D."/>
            <person name="Moran D.A.P."/>
            <person name="Tomita M."/>
            <person name="Numata K."/>
            <person name="Arakawa K."/>
        </authorList>
    </citation>
    <scope>NUCLEOTIDE SEQUENCE</scope>
</reference>
<dbReference type="EMBL" id="BMAO01010793">
    <property type="protein sequence ID" value="GFQ69538.1"/>
    <property type="molecule type" value="Genomic_DNA"/>
</dbReference>
<dbReference type="AlphaFoldDB" id="A0A8X6FXQ3"/>
<keyword evidence="3" id="KW-1185">Reference proteome</keyword>